<reference evidence="4" key="1">
    <citation type="submission" date="2023-10" db="EMBL/GenBank/DDBJ databases">
        <authorList>
            <person name="Chen Y."/>
            <person name="Shah S."/>
            <person name="Dougan E. K."/>
            <person name="Thang M."/>
            <person name="Chan C."/>
        </authorList>
    </citation>
    <scope>NUCLEOTIDE SEQUENCE [LARGE SCALE GENOMIC DNA]</scope>
</reference>
<keyword evidence="1" id="KW-0479">Metal-binding</keyword>
<dbReference type="InterPro" id="IPR036875">
    <property type="entry name" value="Znf_CCHC_sf"/>
</dbReference>
<keyword evidence="1" id="KW-0862">Zinc</keyword>
<keyword evidence="5" id="KW-1185">Reference proteome</keyword>
<dbReference type="PROSITE" id="PS50158">
    <property type="entry name" value="ZF_CCHC"/>
    <property type="match status" value="1"/>
</dbReference>
<dbReference type="Gene3D" id="2.40.70.10">
    <property type="entry name" value="Acid Proteases"/>
    <property type="match status" value="1"/>
</dbReference>
<dbReference type="Proteomes" id="UP001189429">
    <property type="component" value="Unassembled WGS sequence"/>
</dbReference>
<feature type="compositionally biased region" description="Low complexity" evidence="2">
    <location>
        <begin position="329"/>
        <end position="343"/>
    </location>
</feature>
<dbReference type="Gene3D" id="3.30.420.10">
    <property type="entry name" value="Ribonuclease H-like superfamily/Ribonuclease H"/>
    <property type="match status" value="1"/>
</dbReference>
<evidence type="ECO:0000256" key="2">
    <source>
        <dbReference type="SAM" id="MobiDB-lite"/>
    </source>
</evidence>
<dbReference type="InterPro" id="IPR012337">
    <property type="entry name" value="RNaseH-like_sf"/>
</dbReference>
<dbReference type="SMART" id="SM00343">
    <property type="entry name" value="ZnF_C2HC"/>
    <property type="match status" value="1"/>
</dbReference>
<dbReference type="InterPro" id="IPR001878">
    <property type="entry name" value="Znf_CCHC"/>
</dbReference>
<feature type="region of interest" description="Disordered" evidence="2">
    <location>
        <begin position="328"/>
        <end position="380"/>
    </location>
</feature>
<feature type="compositionally biased region" description="Polar residues" evidence="2">
    <location>
        <begin position="644"/>
        <end position="664"/>
    </location>
</feature>
<feature type="compositionally biased region" description="Pro residues" evidence="2">
    <location>
        <begin position="674"/>
        <end position="683"/>
    </location>
</feature>
<evidence type="ECO:0000313" key="5">
    <source>
        <dbReference type="Proteomes" id="UP001189429"/>
    </source>
</evidence>
<dbReference type="SUPFAM" id="SSF53098">
    <property type="entry name" value="Ribonuclease H-like"/>
    <property type="match status" value="1"/>
</dbReference>
<dbReference type="EMBL" id="CAUYUJ010014468">
    <property type="protein sequence ID" value="CAK0841598.1"/>
    <property type="molecule type" value="Genomic_DNA"/>
</dbReference>
<feature type="region of interest" description="Disordered" evidence="2">
    <location>
        <begin position="644"/>
        <end position="689"/>
    </location>
</feature>
<evidence type="ECO:0000256" key="1">
    <source>
        <dbReference type="PROSITE-ProRule" id="PRU00047"/>
    </source>
</evidence>
<accession>A0ABN9T8Y6</accession>
<proteinExistence type="predicted"/>
<dbReference type="SUPFAM" id="SSF57756">
    <property type="entry name" value="Retrovirus zinc finger-like domains"/>
    <property type="match status" value="1"/>
</dbReference>
<sequence length="1859" mass="206302">MANEQQSGSKIPVWNGEASTLESFEEKVKLWVLGTKKDDRIYLGPRLVQAMDEDSQQWFEAKKVSLDDLVKEDGAEKVVEALKGVRGTVTMQEAVSKWREFMRGVYRHPGEGPKRWVSRFDIHLSKIGKALHAVCDEIPAQGFMHEFILGLILLDGTGLDPSEQAAVLATSGPKGNSYLYQDVKKALAEQWSEEQLASRDKQKGYKARKGAHAVFDDADELAAYAEEVYDEAYIDGFEEAADITESAMTAAEDLMTAALGEEPIGDEEQGEDALAAAASTHETNEWTETAFAASRTFVEARKLINEVKNARGYFPVVGLGAYDALPTQPAAGAGRGRAVSRGGPPRKGKGKDRGGVAGRGKGRGQSQKRPAALPKDSNSGTNDKFKGACLLCGEPGHKARDCPNRGNGGAQGERRRAFNSFVGAADGYSKKVEFEDVQDVFIGTVNDEGESKDGDEEGLDEFVAFSMDDCKGYALLDGGASRSVGGVEQLEYVNERLSEPMEVSPDKSLGFSFAGGDRADAPSRVTFNVKVLNDEAVSIYVLDRQSPVLLGIDMLKKYGLVIDYFHNTVYSHRFKREIPTRVLPSGHLALNLTALGNEGSNHFVDLIMCRDCGEVLFKHHFTKTSDQMLFQCVRSRQYINRLETTGTAQPASPMVNQSSSSDSEAMTATTAPTSRPPPTPPGAPKKLPERLSAEVIRKLTDTEVQQIIESERIKIRLEEQQRLAQEILQKGLIDTPTDQPEADDRNAEARGSADPVGNAEASRRLSSRVKSCVLGALIAATTALGKMPGTAWEAAETYGRLDLAEVACVSDSRLTHAMIEQGGKAERFSNWNGYDFSTRSGAEKLVKVLRVKRPRRVWFSPPCGAECPWQNLNPVTAESEKKLIKTRRIQRNVKWAIGQLLNEGFCDIYLEQSGRCRSWTGNFKELKESMHGCRIHGCMYDMRDEQNGLLIRKDWHIATTDPQFEKKVGRICPDLHLHMPLEGGTRVALSANYPVNMCRRIAQHFMTRATSDEALAYLVQAHNELDDELCAAGYRRLRLLKVKEKEQADQYQLLILTTLEMLKVLQKARSRKADQKLIDLCSHYECPACKGVEEHCGNTTAKEMQEVVLKDWIHHYGKPEVFRTDPEGCFKQVEQRAWVSGNGMEWRPEPGEAHWRMGVIERCIETIKEIATRLAWELPDDTEPADIFRWACVANNDLMRHQGYSPMMLMMGRTPSGQGLEQVENPSVLSANVVDKHFQEVTRIKAAAYKACVDHYLSEKTKRALLAKTRPFKTWEPGEKAHYWRGAKGNSHKTRPGIAGRFHGPATVLMQEREMKNEVAVRRGDVWLVDGDRLVRAAAAHLRTTTKAEQTLESISAGSSDHFKKILQKVPTLVMPELGRADPESESSASWTSPWEYDQKTKASDLVGFVGEDEPNLAIMVGFALEESDVDQLSRRPDKALAAMVKQNKVEVKLKNLTAEDREKLPIAKGNEIKSFLKYRVCEAASRAGVHPGALMKMRWVITRKETGDLKARLVVLGFTDPGLAVAHVDDFMIAIDQHSDFAVDALQQLHQAYPVTSSEATRLRAASGQLMWLATQGAPLIGAELSLLLAYSNSATVNTLLQANKLIRRTKFEATKELIMEKHANPCVVGYSDAAWNVRRDGSSQGGFLIFLTDYTLMQNREAPISLLAWASAKLPRVCRSSSAAEVQAASEAQEELEFCRLLLSEILLGPAPLKQWTSSCAKIPGALVLDCRGVFDALDRSESSALGMKNKRSALEALALKRGMAATSTSLRWCHSGAQLSDCMTKNSEKARASYNLWLQRGTWKLIYDANFISEKQRKQRGLQTLDQATYFAVDDDDAWQLYPEDLEIEEEIDIPQ</sequence>
<comment type="caution">
    <text evidence="4">The sequence shown here is derived from an EMBL/GenBank/DDBJ whole genome shotgun (WGS) entry which is preliminary data.</text>
</comment>
<keyword evidence="1" id="KW-0863">Zinc-finger</keyword>
<evidence type="ECO:0000313" key="4">
    <source>
        <dbReference type="EMBL" id="CAK0841598.1"/>
    </source>
</evidence>
<feature type="domain" description="CCHC-type" evidence="3">
    <location>
        <begin position="389"/>
        <end position="404"/>
    </location>
</feature>
<protein>
    <recommendedName>
        <fullName evidence="3">CCHC-type domain-containing protein</fullName>
    </recommendedName>
</protein>
<gene>
    <name evidence="4" type="ORF">PCOR1329_LOCUS36761</name>
</gene>
<dbReference type="InterPro" id="IPR021109">
    <property type="entry name" value="Peptidase_aspartic_dom_sf"/>
</dbReference>
<name>A0ABN9T8Y6_9DINO</name>
<dbReference type="Gene3D" id="4.10.60.10">
    <property type="entry name" value="Zinc finger, CCHC-type"/>
    <property type="match status" value="1"/>
</dbReference>
<dbReference type="InterPro" id="IPR036397">
    <property type="entry name" value="RNaseH_sf"/>
</dbReference>
<organism evidence="4 5">
    <name type="scientific">Prorocentrum cordatum</name>
    <dbReference type="NCBI Taxonomy" id="2364126"/>
    <lineage>
        <taxon>Eukaryota</taxon>
        <taxon>Sar</taxon>
        <taxon>Alveolata</taxon>
        <taxon>Dinophyceae</taxon>
        <taxon>Prorocentrales</taxon>
        <taxon>Prorocentraceae</taxon>
        <taxon>Prorocentrum</taxon>
    </lineage>
</organism>
<feature type="non-terminal residue" evidence="4">
    <location>
        <position position="1859"/>
    </location>
</feature>
<feature type="region of interest" description="Disordered" evidence="2">
    <location>
        <begin position="730"/>
        <end position="762"/>
    </location>
</feature>
<evidence type="ECO:0000259" key="3">
    <source>
        <dbReference type="PROSITE" id="PS50158"/>
    </source>
</evidence>